<organism evidence="8 9">
    <name type="scientific">Eisenbergiella tayi</name>
    <dbReference type="NCBI Taxonomy" id="1432052"/>
    <lineage>
        <taxon>Bacteria</taxon>
        <taxon>Bacillati</taxon>
        <taxon>Bacillota</taxon>
        <taxon>Clostridia</taxon>
        <taxon>Lachnospirales</taxon>
        <taxon>Lachnospiraceae</taxon>
        <taxon>Eisenbergiella</taxon>
    </lineage>
</organism>
<dbReference type="Proteomes" id="UP000094067">
    <property type="component" value="Unassembled WGS sequence"/>
</dbReference>
<keyword evidence="4" id="KW-0788">Thiol protease</keyword>
<feature type="signal peptide" evidence="6">
    <location>
        <begin position="1"/>
        <end position="23"/>
    </location>
</feature>
<dbReference type="InterPro" id="IPR038765">
    <property type="entry name" value="Papain-like_cys_pep_sf"/>
</dbReference>
<keyword evidence="2" id="KW-0645">Protease</keyword>
<keyword evidence="8" id="KW-0121">Carboxypeptidase</keyword>
<feature type="region of interest" description="Disordered" evidence="5">
    <location>
        <begin position="52"/>
        <end position="87"/>
    </location>
</feature>
<dbReference type="RefSeq" id="WP_009255268.1">
    <property type="nucleotide sequence ID" value="NZ_CABMHK010000043.1"/>
</dbReference>
<dbReference type="Pfam" id="PF00877">
    <property type="entry name" value="NLPC_P60"/>
    <property type="match status" value="1"/>
</dbReference>
<evidence type="ECO:0000256" key="5">
    <source>
        <dbReference type="SAM" id="MobiDB-lite"/>
    </source>
</evidence>
<evidence type="ECO:0000313" key="9">
    <source>
        <dbReference type="Proteomes" id="UP000094067"/>
    </source>
</evidence>
<dbReference type="InterPro" id="IPR051202">
    <property type="entry name" value="Peptidase_C40"/>
</dbReference>
<feature type="compositionally biased region" description="Polar residues" evidence="5">
    <location>
        <begin position="66"/>
        <end position="78"/>
    </location>
</feature>
<dbReference type="PROSITE" id="PS51935">
    <property type="entry name" value="NLPC_P60"/>
    <property type="match status" value="1"/>
</dbReference>
<keyword evidence="6" id="KW-0732">Signal</keyword>
<gene>
    <name evidence="8" type="primary">mepS</name>
    <name evidence="8" type="ORF">BEI61_00607</name>
</gene>
<name>A0A1E3AJN0_9FIRM</name>
<dbReference type="PANTHER" id="PTHR47053:SF1">
    <property type="entry name" value="MUREIN DD-ENDOPEPTIDASE MEPH-RELATED"/>
    <property type="match status" value="1"/>
</dbReference>
<feature type="compositionally biased region" description="Basic and acidic residues" evidence="5">
    <location>
        <begin position="196"/>
        <end position="236"/>
    </location>
</feature>
<dbReference type="PANTHER" id="PTHR47053">
    <property type="entry name" value="MUREIN DD-ENDOPEPTIDASE MEPH-RELATED"/>
    <property type="match status" value="1"/>
</dbReference>
<feature type="chain" id="PRO_5009122980" evidence="6">
    <location>
        <begin position="24"/>
        <end position="428"/>
    </location>
</feature>
<proteinExistence type="inferred from homology"/>
<dbReference type="PATRIC" id="fig|1432052.4.peg.682"/>
<evidence type="ECO:0000259" key="7">
    <source>
        <dbReference type="PROSITE" id="PS51935"/>
    </source>
</evidence>
<dbReference type="Gene3D" id="3.90.1720.10">
    <property type="entry name" value="endopeptidase domain like (from Nostoc punctiforme)"/>
    <property type="match status" value="1"/>
</dbReference>
<dbReference type="EMBL" id="MCGH01000001">
    <property type="protein sequence ID" value="ODM08978.1"/>
    <property type="molecule type" value="Genomic_DNA"/>
</dbReference>
<dbReference type="AlphaFoldDB" id="A0A1E3AJN0"/>
<dbReference type="GO" id="GO:0006508">
    <property type="term" value="P:proteolysis"/>
    <property type="evidence" value="ECO:0007669"/>
    <property type="project" value="UniProtKB-KW"/>
</dbReference>
<sequence length="428" mass="43912">MKYTRVKAVTCALTASAMLFSTAAMQTSASGVSYELPAAGVGLALDEGSSLGSVQEAADQSEKAEQTVQAAQESSDLTSADMESGITGVGESSIDAQVDSHIQEQQTEVAIANGVGVASVLDAVVNPEPIVSSSNTAAGDNTASGGQAVVPTDTFAVGEAAELPKTIVEPINLKETQTAKTETEEKPAQEETVQADDNKQEKESEKETESKKESESSTESSKETASETSSETKSETASETTTETSSETTSETATETTTETTTETATETATETESPAGMESSTAVETAATQESSKESSTQAAETPSSAASVSNHGSGNAVVDYAVQFVGNPYVYGGTSLTNGADCSGFVMSVYENFGVSLPHSSTADRNVGVDVGGLENAQPGDLVCYSGHVGIYIGDGQIVHASTASTGIKISDADYRTPVAVRRVIQ</sequence>
<dbReference type="InterPro" id="IPR000064">
    <property type="entry name" value="NLP_P60_dom"/>
</dbReference>
<dbReference type="GO" id="GO:0004180">
    <property type="term" value="F:carboxypeptidase activity"/>
    <property type="evidence" value="ECO:0007669"/>
    <property type="project" value="UniProtKB-KW"/>
</dbReference>
<feature type="region of interest" description="Disordered" evidence="5">
    <location>
        <begin position="168"/>
        <end position="313"/>
    </location>
</feature>
<reference evidence="8 9" key="1">
    <citation type="submission" date="2016-07" db="EMBL/GenBank/DDBJ databases">
        <title>Characterization of isolates of Eisenbergiella tayi derived from blood cultures, using whole genome sequencing.</title>
        <authorList>
            <person name="Burdz T."/>
            <person name="Wiebe D."/>
            <person name="Huynh C."/>
            <person name="Bernard K."/>
        </authorList>
    </citation>
    <scope>NUCLEOTIDE SEQUENCE [LARGE SCALE GENOMIC DNA]</scope>
    <source>
        <strain evidence="8 9">NML 110608</strain>
    </source>
</reference>
<feature type="domain" description="NlpC/P60" evidence="7">
    <location>
        <begin position="313"/>
        <end position="428"/>
    </location>
</feature>
<dbReference type="EC" id="3.4.-.-" evidence="8"/>
<evidence type="ECO:0000256" key="3">
    <source>
        <dbReference type="ARBA" id="ARBA00022801"/>
    </source>
</evidence>
<evidence type="ECO:0000313" key="8">
    <source>
        <dbReference type="EMBL" id="ODM08978.1"/>
    </source>
</evidence>
<evidence type="ECO:0000256" key="6">
    <source>
        <dbReference type="SAM" id="SignalP"/>
    </source>
</evidence>
<feature type="compositionally biased region" description="Polar residues" evidence="5">
    <location>
        <begin position="279"/>
        <end position="313"/>
    </location>
</feature>
<evidence type="ECO:0000256" key="4">
    <source>
        <dbReference type="ARBA" id="ARBA00022807"/>
    </source>
</evidence>
<dbReference type="GO" id="GO:0008234">
    <property type="term" value="F:cysteine-type peptidase activity"/>
    <property type="evidence" value="ECO:0007669"/>
    <property type="project" value="UniProtKB-KW"/>
</dbReference>
<evidence type="ECO:0000256" key="2">
    <source>
        <dbReference type="ARBA" id="ARBA00022670"/>
    </source>
</evidence>
<feature type="compositionally biased region" description="Low complexity" evidence="5">
    <location>
        <begin position="237"/>
        <end position="274"/>
    </location>
</feature>
<dbReference type="GeneID" id="29727059"/>
<comment type="caution">
    <text evidence="8">The sequence shown here is derived from an EMBL/GenBank/DDBJ whole genome shotgun (WGS) entry which is preliminary data.</text>
</comment>
<comment type="similarity">
    <text evidence="1">Belongs to the peptidase C40 family.</text>
</comment>
<keyword evidence="3 8" id="KW-0378">Hydrolase</keyword>
<accession>A0A1E3AJN0</accession>
<evidence type="ECO:0000256" key="1">
    <source>
        <dbReference type="ARBA" id="ARBA00007074"/>
    </source>
</evidence>
<protein>
    <submittedName>
        <fullName evidence="8">Murein DD-endopeptidase MepS/Murein LD-carboxypeptidase</fullName>
        <ecNumber evidence="8">3.4.-.-</ecNumber>
    </submittedName>
</protein>
<dbReference type="SUPFAM" id="SSF54001">
    <property type="entry name" value="Cysteine proteinases"/>
    <property type="match status" value="1"/>
</dbReference>